<sequence length="272" mass="29883">MRQDPIPATVADRLSGAARRLRAARRSALERVAVEETEWEYAGRTWSWPAGEARTYFRELAPGEREVLDELTAELDEVVEARDPDALPAESRAEVVGIGTGRVAVEITGPIGGRLEAEGPEAPDCDALVAKLARYGPSAEMGDGRPQNRRERRIWSAVESHPFLPVLAGDPDGGWIAMPRADVPPDESVRDEALDRVRAALAPHRDRFHFDELKPENVGAYRGRYWIVDYGRPAGDPLFVEPPDESEPHPTGTSTEPGADAGENPQDRSHES</sequence>
<proteinExistence type="predicted"/>
<dbReference type="RefSeq" id="WP_267663377.1">
    <property type="nucleotide sequence ID" value="NZ_JAODIX010000027.1"/>
</dbReference>
<comment type="caution">
    <text evidence="2">The sequence shown here is derived from an EMBL/GenBank/DDBJ whole genome shotgun (WGS) entry which is preliminary data.</text>
</comment>
<evidence type="ECO:0000313" key="2">
    <source>
        <dbReference type="EMBL" id="MFC7186418.1"/>
    </source>
</evidence>
<reference evidence="2 3" key="1">
    <citation type="journal article" date="2019" name="Int. J. Syst. Evol. Microbiol.">
        <title>The Global Catalogue of Microorganisms (GCM) 10K type strain sequencing project: providing services to taxonomists for standard genome sequencing and annotation.</title>
        <authorList>
            <consortium name="The Broad Institute Genomics Platform"/>
            <consortium name="The Broad Institute Genome Sequencing Center for Infectious Disease"/>
            <person name="Wu L."/>
            <person name="Ma J."/>
        </authorList>
    </citation>
    <scope>NUCLEOTIDE SEQUENCE [LARGE SCALE GENOMIC DNA]</scope>
    <source>
        <strain evidence="2 3">Q85</strain>
    </source>
</reference>
<evidence type="ECO:0000313" key="3">
    <source>
        <dbReference type="Proteomes" id="UP001596390"/>
    </source>
</evidence>
<name>A0ABD5YB13_9EURY</name>
<evidence type="ECO:0000256" key="1">
    <source>
        <dbReference type="SAM" id="MobiDB-lite"/>
    </source>
</evidence>
<keyword evidence="3" id="KW-1185">Reference proteome</keyword>
<dbReference type="AlphaFoldDB" id="A0ABD5YB13"/>
<organism evidence="2 3">
    <name type="scientific">Halorubrum yunnanense</name>
    <dbReference type="NCBI Taxonomy" id="1526162"/>
    <lineage>
        <taxon>Archaea</taxon>
        <taxon>Methanobacteriati</taxon>
        <taxon>Methanobacteriota</taxon>
        <taxon>Stenosarchaea group</taxon>
        <taxon>Halobacteria</taxon>
        <taxon>Halobacteriales</taxon>
        <taxon>Haloferacaceae</taxon>
        <taxon>Halorubrum</taxon>
    </lineage>
</organism>
<gene>
    <name evidence="2" type="ORF">ACFQMK_05825</name>
</gene>
<evidence type="ECO:0008006" key="4">
    <source>
        <dbReference type="Google" id="ProtNLM"/>
    </source>
</evidence>
<accession>A0ABD5YB13</accession>
<dbReference type="EMBL" id="JBHSZZ010000027">
    <property type="protein sequence ID" value="MFC7186418.1"/>
    <property type="molecule type" value="Genomic_DNA"/>
</dbReference>
<feature type="region of interest" description="Disordered" evidence="1">
    <location>
        <begin position="236"/>
        <end position="272"/>
    </location>
</feature>
<protein>
    <recommendedName>
        <fullName evidence="4">Aminoglycoside phosphotransferase</fullName>
    </recommendedName>
</protein>
<dbReference type="Proteomes" id="UP001596390">
    <property type="component" value="Unassembled WGS sequence"/>
</dbReference>